<dbReference type="Pfam" id="PF01738">
    <property type="entry name" value="DLH"/>
    <property type="match status" value="2"/>
</dbReference>
<keyword evidence="3" id="KW-1185">Reference proteome</keyword>
<reference evidence="2 3" key="1">
    <citation type="submission" date="2016-04" db="EMBL/GenBank/DDBJ databases">
        <title>A degradative enzymes factory behind the ericoid mycorrhizal symbiosis.</title>
        <authorList>
            <consortium name="DOE Joint Genome Institute"/>
            <person name="Martino E."/>
            <person name="Morin E."/>
            <person name="Grelet G."/>
            <person name="Kuo A."/>
            <person name="Kohler A."/>
            <person name="Daghino S."/>
            <person name="Barry K."/>
            <person name="Choi C."/>
            <person name="Cichocki N."/>
            <person name="Clum A."/>
            <person name="Copeland A."/>
            <person name="Hainaut M."/>
            <person name="Haridas S."/>
            <person name="Labutti K."/>
            <person name="Lindquist E."/>
            <person name="Lipzen A."/>
            <person name="Khouja H.-R."/>
            <person name="Murat C."/>
            <person name="Ohm R."/>
            <person name="Olson A."/>
            <person name="Spatafora J."/>
            <person name="Veneault-Fourrey C."/>
            <person name="Henrissat B."/>
            <person name="Grigoriev I."/>
            <person name="Martin F."/>
            <person name="Perotto S."/>
        </authorList>
    </citation>
    <scope>NUCLEOTIDE SEQUENCE [LARGE SCALE GENOMIC DNA]</scope>
    <source>
        <strain evidence="2 3">F</strain>
    </source>
</reference>
<proteinExistence type="predicted"/>
<evidence type="ECO:0000259" key="1">
    <source>
        <dbReference type="Pfam" id="PF01738"/>
    </source>
</evidence>
<evidence type="ECO:0000313" key="2">
    <source>
        <dbReference type="EMBL" id="PMD45142.1"/>
    </source>
</evidence>
<dbReference type="PANTHER" id="PTHR17630:SF105">
    <property type="entry name" value="DIENELACTONE HYDROLASE FAMILY PROTEIN (AFU_ORTHOLOGUE AFUA_4G08790)"/>
    <property type="match status" value="1"/>
</dbReference>
<dbReference type="SUPFAM" id="SSF53474">
    <property type="entry name" value="alpha/beta-Hydrolases"/>
    <property type="match status" value="1"/>
</dbReference>
<accession>A0A2J6S2Z6</accession>
<dbReference type="EMBL" id="KZ613940">
    <property type="protein sequence ID" value="PMD45142.1"/>
    <property type="molecule type" value="Genomic_DNA"/>
</dbReference>
<dbReference type="Gene3D" id="3.40.50.1820">
    <property type="entry name" value="alpha/beta hydrolase"/>
    <property type="match status" value="1"/>
</dbReference>
<dbReference type="InterPro" id="IPR002925">
    <property type="entry name" value="Dienelactn_hydro"/>
</dbReference>
<dbReference type="GO" id="GO:0016787">
    <property type="term" value="F:hydrolase activity"/>
    <property type="evidence" value="ECO:0007669"/>
    <property type="project" value="UniProtKB-KW"/>
</dbReference>
<feature type="domain" description="Dienelactone hydrolase" evidence="1">
    <location>
        <begin position="188"/>
        <end position="290"/>
    </location>
</feature>
<sequence length="293" mass="32384">MSCPACFQGGVSTSHPTGKETTIHGLPTYVAEPEEGVTPKGVIVFITDAFGWDFVNNRVLSDHYAKRGGFLVYTPDFMNGKSLDPSVLPLMDKITEPGSWLNAFVWKPLYVLQAMYLALPWVYRTRFAVTQPRVFSFVKALRTSPPPFETNNLKIGAAGFCWGGKHVMLLAADTPSSRVYRHESQVTSSTLEPLIDCAFTAHPSSIKVPKDIEAITIPTSVAVGENDMAMGAPLIQQMKDILENKKVGEHEVVIIPGAKHGFSVRTHPEDKHEMDCAQQAEDQAISWFAKWFS</sequence>
<dbReference type="AlphaFoldDB" id="A0A2J6S2Z6"/>
<organism evidence="2 3">
    <name type="scientific">Hyaloscypha variabilis (strain UAMH 11265 / GT02V1 / F)</name>
    <name type="common">Meliniomyces variabilis</name>
    <dbReference type="NCBI Taxonomy" id="1149755"/>
    <lineage>
        <taxon>Eukaryota</taxon>
        <taxon>Fungi</taxon>
        <taxon>Dikarya</taxon>
        <taxon>Ascomycota</taxon>
        <taxon>Pezizomycotina</taxon>
        <taxon>Leotiomycetes</taxon>
        <taxon>Helotiales</taxon>
        <taxon>Hyaloscyphaceae</taxon>
        <taxon>Hyaloscypha</taxon>
        <taxon>Hyaloscypha variabilis</taxon>
    </lineage>
</organism>
<feature type="domain" description="Dienelactone hydrolase" evidence="1">
    <location>
        <begin position="27"/>
        <end position="174"/>
    </location>
</feature>
<keyword evidence="2" id="KW-0378">Hydrolase</keyword>
<evidence type="ECO:0000313" key="3">
    <source>
        <dbReference type="Proteomes" id="UP000235786"/>
    </source>
</evidence>
<dbReference type="PANTHER" id="PTHR17630">
    <property type="entry name" value="DIENELACTONE HYDROLASE"/>
    <property type="match status" value="1"/>
</dbReference>
<protein>
    <submittedName>
        <fullName evidence="2">Alpha/beta-hydrolase</fullName>
    </submittedName>
</protein>
<name>A0A2J6S2Z6_HYAVF</name>
<dbReference type="InterPro" id="IPR029058">
    <property type="entry name" value="AB_hydrolase_fold"/>
</dbReference>
<dbReference type="OrthoDB" id="17560at2759"/>
<gene>
    <name evidence="2" type="ORF">L207DRAFT_481327</name>
</gene>
<dbReference type="Proteomes" id="UP000235786">
    <property type="component" value="Unassembled WGS sequence"/>
</dbReference>